<keyword evidence="6" id="KW-1133">Transmembrane helix</keyword>
<dbReference type="InterPro" id="IPR003593">
    <property type="entry name" value="AAA+_ATPase"/>
</dbReference>
<dbReference type="PANTHER" id="PTHR22683">
    <property type="entry name" value="SPORULATION PROTEIN RELATED"/>
    <property type="match status" value="1"/>
</dbReference>
<dbReference type="Gene3D" id="2.60.200.20">
    <property type="match status" value="1"/>
</dbReference>
<feature type="region of interest" description="Disordered" evidence="5">
    <location>
        <begin position="859"/>
        <end position="884"/>
    </location>
</feature>
<dbReference type="InterPro" id="IPR027417">
    <property type="entry name" value="P-loop_NTPase"/>
</dbReference>
<dbReference type="InterPro" id="IPR002543">
    <property type="entry name" value="FtsK_dom"/>
</dbReference>
<dbReference type="EMBL" id="CP047898">
    <property type="protein sequence ID" value="QHK19619.1"/>
    <property type="molecule type" value="Genomic_DNA"/>
</dbReference>
<accession>A0A6P1NJ50</accession>
<reference evidence="9 10" key="1">
    <citation type="submission" date="2020-01" db="EMBL/GenBank/DDBJ databases">
        <title>Pseudarthrobacter psychrotolerans sp. nov., isolated from antarctic soil.</title>
        <authorList>
            <person name="Shin Y."/>
            <person name="Park W."/>
        </authorList>
    </citation>
    <scope>NUCLEOTIDE SEQUENCE [LARGE SCALE GENOMIC DNA]</scope>
    <source>
        <strain evidence="9 10">YJ56</strain>
    </source>
</reference>
<evidence type="ECO:0000256" key="1">
    <source>
        <dbReference type="ARBA" id="ARBA00022553"/>
    </source>
</evidence>
<feature type="binding site" evidence="4">
    <location>
        <begin position="570"/>
        <end position="577"/>
    </location>
    <ligand>
        <name>ATP</name>
        <dbReference type="ChEBI" id="CHEBI:30616"/>
    </ligand>
</feature>
<sequence>MPLHCTLVRSPGAALQEPPVELTIEGPHETPGAELQATLTATFGTGIVSVGGQLVSELTLGQPPLVSGATLVDGADLTARRSRQRPSEPPASLALAVHSGAGAGTVVPLRRGTYTIGRSNADILIPDADLSRAHARLVVTETAITIVDLNSANGTDVDGERVRSAVISTGSTIRCGNSTMSLVFCERSGARLDDAGTDVHEPLVVNRRDDPTNRAALLLTAVLPLVIGVGLAVLTGMWMFLAFTAVSAISILVPVIGGRRQRRELAAAVSAAVTHDQERRRRAAPPLSDLTIGGTTVKDRAGPAANEGIWLRLGQAIQPANLRFEPTDPGRAIPSAGTLPLTLSPARPLTTIRGPHAAVDGLVRSLLMQLAGFPLGRNTRVVIHGKAGRLPLAARFLEGVTLSCQSTRVGTLLNKGFGPAHGHGLLLLLDGTESVAKITATALQHGWQVIHAVVGTTVPTTADVELGERSSVFTAADESIRFASDLAPVEVFNRFCHSLARDENRSGGAGRNIPSACRLSELLPHSTPDTSRRWSANSSRPGLAVPVGRGLEGVRTLDLQNDGPHLLVAGTTGSGKSELLRSITVALALSYAPDRINFLFVDFKGGSGLGPLTGLPHCVGMLTDLSSHELERALQSLRAEIRFREEALAAVQAPDLTSFRATSAGRASPLPHLVIVIDEFRMLVEEAPESLRELMRIAAIGRSLGIHLIMATQRPQGALTADIRANVTTSIALRVQSEMESVDIINSKSAAGISVDTPGRAYLARGTEAPLEFQAASLTAGAMRSEPAGVSVWLASEFIDAPAVPEGSGFADSDPTPAEATAPLIASMSGLWEAMNGPVIRKPIAAPLACFLPEPARSVTSDAASSDTDHDRDGATKSTKADGGGASWSVTLGLMDLPVEQRTAPLVWEPAAHGHLAFVGGPDSGVSEAIRLAVLGLASHVRESHLYVLDPDSSFARLASHCRVGASAGLYELRRAVRILERLAREQSYRLGRPAANDDVPLVLVIAGWGSWLSAFRAGPLAWAEDILHDLVRDGCRAGIIVMITGQRELVTSRFFAAIPNRVYFPTGSSDDSRLAWPKLPPTAPVVGRGVAVGALSGGRTAVCQFYTAPGGDARDSGVGQPQQLSLRRRPFRVEPLPAVVPAARIVERAAVQIPAGLKASATQGQRVLRIAVGGDELEPVSVRVPAGGVLAVLGGPSSGKSSFLRLLPRLNPEAGPWLQPQQDAEPGAYWSGILRQATAGGLEQNSVALVDDVDLLPQDVNRDLADLNSLGITVVMTAGYSPILVQRVPLALQARNLGYGILIAPRTFLDGDLLGVRFEAEPNPPPGRSVLIQNGRAMAIQLGWVPPDQSLDGLAA</sequence>
<dbReference type="SUPFAM" id="SSF49879">
    <property type="entry name" value="SMAD/FHA domain"/>
    <property type="match status" value="1"/>
</dbReference>
<evidence type="ECO:0000256" key="6">
    <source>
        <dbReference type="SAM" id="Phobius"/>
    </source>
</evidence>
<dbReference type="SUPFAM" id="SSF52540">
    <property type="entry name" value="P-loop containing nucleoside triphosphate hydrolases"/>
    <property type="match status" value="2"/>
</dbReference>
<keyword evidence="1" id="KW-0597">Phosphoprotein</keyword>
<evidence type="ECO:0000256" key="3">
    <source>
        <dbReference type="ARBA" id="ARBA00022840"/>
    </source>
</evidence>
<feature type="domain" description="FHA" evidence="7">
    <location>
        <begin position="114"/>
        <end position="162"/>
    </location>
</feature>
<keyword evidence="2 4" id="KW-0547">Nucleotide-binding</keyword>
<dbReference type="Proteomes" id="UP000464186">
    <property type="component" value="Chromosome"/>
</dbReference>
<name>A0A6P1NJ50_9MICC</name>
<proteinExistence type="predicted"/>
<evidence type="ECO:0000256" key="5">
    <source>
        <dbReference type="SAM" id="MobiDB-lite"/>
    </source>
</evidence>
<evidence type="ECO:0000256" key="4">
    <source>
        <dbReference type="PROSITE-ProRule" id="PRU00289"/>
    </source>
</evidence>
<gene>
    <name evidence="9" type="ORF">GU243_07585</name>
</gene>
<dbReference type="Pfam" id="PF01580">
    <property type="entry name" value="FtsK_SpoIIIE"/>
    <property type="match status" value="1"/>
</dbReference>
<dbReference type="InterPro" id="IPR008984">
    <property type="entry name" value="SMAD_FHA_dom_sf"/>
</dbReference>
<organism evidence="9 10">
    <name type="scientific">Pseudarthrobacter psychrotolerans</name>
    <dbReference type="NCBI Taxonomy" id="2697569"/>
    <lineage>
        <taxon>Bacteria</taxon>
        <taxon>Bacillati</taxon>
        <taxon>Actinomycetota</taxon>
        <taxon>Actinomycetes</taxon>
        <taxon>Micrococcales</taxon>
        <taxon>Micrococcaceae</taxon>
        <taxon>Pseudarthrobacter</taxon>
    </lineage>
</organism>
<dbReference type="InterPro" id="IPR050206">
    <property type="entry name" value="FtsK/SpoIIIE/SftA"/>
</dbReference>
<dbReference type="Pfam" id="PF00498">
    <property type="entry name" value="FHA"/>
    <property type="match status" value="1"/>
</dbReference>
<dbReference type="GO" id="GO:0003677">
    <property type="term" value="F:DNA binding"/>
    <property type="evidence" value="ECO:0007669"/>
    <property type="project" value="InterPro"/>
</dbReference>
<evidence type="ECO:0000313" key="9">
    <source>
        <dbReference type="EMBL" id="QHK19619.1"/>
    </source>
</evidence>
<keyword evidence="6" id="KW-0812">Transmembrane</keyword>
<dbReference type="GO" id="GO:0005524">
    <property type="term" value="F:ATP binding"/>
    <property type="evidence" value="ECO:0007669"/>
    <property type="project" value="UniProtKB-UniRule"/>
</dbReference>
<dbReference type="KEGG" id="psey:GU243_07585"/>
<dbReference type="PANTHER" id="PTHR22683:SF1">
    <property type="entry name" value="TYPE VII SECRETION SYSTEM PROTEIN ESSC"/>
    <property type="match status" value="1"/>
</dbReference>
<evidence type="ECO:0000313" key="10">
    <source>
        <dbReference type="Proteomes" id="UP000464186"/>
    </source>
</evidence>
<dbReference type="CDD" id="cd01127">
    <property type="entry name" value="TrwB_TraG_TraD_VirD4"/>
    <property type="match status" value="1"/>
</dbReference>
<dbReference type="SMART" id="SM00240">
    <property type="entry name" value="FHA"/>
    <property type="match status" value="1"/>
</dbReference>
<keyword evidence="3 4" id="KW-0067">ATP-binding</keyword>
<dbReference type="PROSITE" id="PS50901">
    <property type="entry name" value="FTSK"/>
    <property type="match status" value="1"/>
</dbReference>
<dbReference type="InterPro" id="IPR000253">
    <property type="entry name" value="FHA_dom"/>
</dbReference>
<evidence type="ECO:0000259" key="7">
    <source>
        <dbReference type="PROSITE" id="PS50006"/>
    </source>
</evidence>
<evidence type="ECO:0000259" key="8">
    <source>
        <dbReference type="PROSITE" id="PS50901"/>
    </source>
</evidence>
<dbReference type="SMART" id="SM00382">
    <property type="entry name" value="AAA"/>
    <property type="match status" value="2"/>
</dbReference>
<feature type="region of interest" description="Disordered" evidence="5">
    <location>
        <begin position="276"/>
        <end position="295"/>
    </location>
</feature>
<keyword evidence="6" id="KW-0472">Membrane</keyword>
<feature type="domain" description="FtsK" evidence="8">
    <location>
        <begin position="551"/>
        <end position="742"/>
    </location>
</feature>
<keyword evidence="10" id="KW-1185">Reference proteome</keyword>
<evidence type="ECO:0000256" key="2">
    <source>
        <dbReference type="ARBA" id="ARBA00022741"/>
    </source>
</evidence>
<feature type="transmembrane region" description="Helical" evidence="6">
    <location>
        <begin position="215"/>
        <end position="234"/>
    </location>
</feature>
<protein>
    <submittedName>
        <fullName evidence="9">FHA domain-containing protein</fullName>
    </submittedName>
</protein>
<dbReference type="Gene3D" id="3.40.50.300">
    <property type="entry name" value="P-loop containing nucleotide triphosphate hydrolases"/>
    <property type="match status" value="2"/>
</dbReference>
<dbReference type="CDD" id="cd00060">
    <property type="entry name" value="FHA"/>
    <property type="match status" value="1"/>
</dbReference>
<dbReference type="PROSITE" id="PS50006">
    <property type="entry name" value="FHA_DOMAIN"/>
    <property type="match status" value="1"/>
</dbReference>